<dbReference type="InterPro" id="IPR029103">
    <property type="entry name" value="Ntox47"/>
</dbReference>
<proteinExistence type="predicted"/>
<keyword evidence="3" id="KW-1185">Reference proteome</keyword>
<dbReference type="Pfam" id="PF15540">
    <property type="entry name" value="Ntox47"/>
    <property type="match status" value="1"/>
</dbReference>
<comment type="caution">
    <text evidence="2">The sequence shown here is derived from an EMBL/GenBank/DDBJ whole genome shotgun (WGS) entry which is preliminary data.</text>
</comment>
<feature type="domain" description="Bacterial toxin 47" evidence="1">
    <location>
        <begin position="4"/>
        <end position="83"/>
    </location>
</feature>
<accession>A0ABW4CBH7</accession>
<evidence type="ECO:0000259" key="1">
    <source>
        <dbReference type="Pfam" id="PF15540"/>
    </source>
</evidence>
<reference evidence="3" key="1">
    <citation type="journal article" date="2019" name="Int. J. Syst. Evol. Microbiol.">
        <title>The Global Catalogue of Microorganisms (GCM) 10K type strain sequencing project: providing services to taxonomists for standard genome sequencing and annotation.</title>
        <authorList>
            <consortium name="The Broad Institute Genomics Platform"/>
            <consortium name="The Broad Institute Genome Sequencing Center for Infectious Disease"/>
            <person name="Wu L."/>
            <person name="Ma J."/>
        </authorList>
    </citation>
    <scope>NUCLEOTIDE SEQUENCE [LARGE SCALE GENOMIC DNA]</scope>
    <source>
        <strain evidence="3">S1</strain>
    </source>
</reference>
<dbReference type="Proteomes" id="UP001597282">
    <property type="component" value="Unassembled WGS sequence"/>
</dbReference>
<name>A0ABW4CBH7_9BACL</name>
<protein>
    <submittedName>
        <fullName evidence="2">Polymorphic toxin type 47 domain-containing protein</fullName>
    </submittedName>
</protein>
<gene>
    <name evidence="2" type="ORF">ACFQ4Y_10365</name>
</gene>
<dbReference type="RefSeq" id="WP_380165478.1">
    <property type="nucleotide sequence ID" value="NZ_JBHTNU010000009.1"/>
</dbReference>
<organism evidence="2 3">
    <name type="scientific">Kroppenstedtia sanguinis</name>
    <dbReference type="NCBI Taxonomy" id="1380684"/>
    <lineage>
        <taxon>Bacteria</taxon>
        <taxon>Bacillati</taxon>
        <taxon>Bacillota</taxon>
        <taxon>Bacilli</taxon>
        <taxon>Bacillales</taxon>
        <taxon>Thermoactinomycetaceae</taxon>
        <taxon>Kroppenstedtia</taxon>
    </lineage>
</organism>
<evidence type="ECO:0000313" key="3">
    <source>
        <dbReference type="Proteomes" id="UP001597282"/>
    </source>
</evidence>
<dbReference type="EMBL" id="JBHTNU010000009">
    <property type="protein sequence ID" value="MFD1427329.1"/>
    <property type="molecule type" value="Genomic_DNA"/>
</dbReference>
<evidence type="ECO:0000313" key="2">
    <source>
        <dbReference type="EMBL" id="MFD1427329.1"/>
    </source>
</evidence>
<sequence length="90" mass="10173">MKKSEFEAKKWAKSKDGRSFVVEWKHEDSGAEVSMDKPHFGFNKRTGKWATGPDAPHIGWQISGKRERGGRIRGHILVDDVPTGRPSVKE</sequence>